<dbReference type="Proteomes" id="UP000708208">
    <property type="component" value="Unassembled WGS sequence"/>
</dbReference>
<name>A0A8J2J7M8_9HEXA</name>
<evidence type="ECO:0000313" key="3">
    <source>
        <dbReference type="Proteomes" id="UP000708208"/>
    </source>
</evidence>
<proteinExistence type="predicted"/>
<dbReference type="AlphaFoldDB" id="A0A8J2J7M8"/>
<protein>
    <submittedName>
        <fullName evidence="2">Uncharacterized protein</fullName>
    </submittedName>
</protein>
<evidence type="ECO:0000256" key="1">
    <source>
        <dbReference type="SAM" id="Coils"/>
    </source>
</evidence>
<gene>
    <name evidence="2" type="ORF">AFUS01_LOCUS4655</name>
</gene>
<organism evidence="2 3">
    <name type="scientific">Allacma fusca</name>
    <dbReference type="NCBI Taxonomy" id="39272"/>
    <lineage>
        <taxon>Eukaryota</taxon>
        <taxon>Metazoa</taxon>
        <taxon>Ecdysozoa</taxon>
        <taxon>Arthropoda</taxon>
        <taxon>Hexapoda</taxon>
        <taxon>Collembola</taxon>
        <taxon>Symphypleona</taxon>
        <taxon>Sminthuridae</taxon>
        <taxon>Allacma</taxon>
    </lineage>
</organism>
<feature type="coiled-coil region" evidence="1">
    <location>
        <begin position="376"/>
        <end position="403"/>
    </location>
</feature>
<keyword evidence="1" id="KW-0175">Coiled coil</keyword>
<reference evidence="2" key="1">
    <citation type="submission" date="2021-06" db="EMBL/GenBank/DDBJ databases">
        <authorList>
            <person name="Hodson N. C."/>
            <person name="Mongue J. A."/>
            <person name="Jaron S. K."/>
        </authorList>
    </citation>
    <scope>NUCLEOTIDE SEQUENCE</scope>
</reference>
<keyword evidence="3" id="KW-1185">Reference proteome</keyword>
<comment type="caution">
    <text evidence="2">The sequence shown here is derived from an EMBL/GenBank/DDBJ whole genome shotgun (WGS) entry which is preliminary data.</text>
</comment>
<sequence length="557" mass="64415">MTWVEEVNLIKSKRLSSGMTTFDSTDSAHQDLHRLQQLLLENQRLKDENVKLEQLRDRESFKQHREYRDPDEEVRKQDLELEDVDITIQKGLVHQDEEMLALEQKIRLHCSKFQKKVVDTSNQLTNLRNLTINQHTISNTLEKDYLLRRSYALCQQLEQEERDYIGDCPENIPRDEEQFGELEIKHMFLNDLKKVKTVINQLNGQVSDKIIQIDSLKQENQQIIKEFDGLASKFKEIIAVAHHDNAKLTKTISDMAKKQAQFDEILRIESDINSMHSEVASFDSGILLTEKRLGLIQKSYDKLSQELLRRNELISQRDTKIAKLESYIRDSEIVNRYVHDKCGWNKSSSRVSSELSMESSSNKILVPTETSNEEKIKRLTWLAAALSKKLKKKKEKEKQEKQVVMNLTVLICSTWELLQKNWKTMQDENQNLKHQLTVAFSKSQATEFPLEDSPPCTCLRNLPLSDDDDSRESIIGNGGESRFAECRVSLHPNLFDEGALFDRTALLLTSSAKHPASSCGEVSLENPNPSRDSTYDLNQVSQLMEECQRAIRILRNP</sequence>
<accession>A0A8J2J7M8</accession>
<feature type="coiled-coil region" evidence="1">
    <location>
        <begin position="28"/>
        <end position="58"/>
    </location>
</feature>
<feature type="coiled-coil region" evidence="1">
    <location>
        <begin position="199"/>
        <end position="233"/>
    </location>
</feature>
<evidence type="ECO:0000313" key="2">
    <source>
        <dbReference type="EMBL" id="CAG7706166.1"/>
    </source>
</evidence>
<dbReference type="EMBL" id="CAJVCH010029173">
    <property type="protein sequence ID" value="CAG7706166.1"/>
    <property type="molecule type" value="Genomic_DNA"/>
</dbReference>